<gene>
    <name evidence="2" type="ORF">AXI58_09045</name>
</gene>
<evidence type="ECO:0000313" key="2">
    <source>
        <dbReference type="EMBL" id="KXZ22130.1"/>
    </source>
</evidence>
<dbReference type="Pfam" id="PF13684">
    <property type="entry name" value="FakA-like_C"/>
    <property type="match status" value="1"/>
</dbReference>
<dbReference type="Pfam" id="PF02734">
    <property type="entry name" value="Dak2"/>
    <property type="match status" value="1"/>
</dbReference>
<comment type="caution">
    <text evidence="2">The sequence shown here is derived from an EMBL/GenBank/DDBJ whole genome shotgun (WGS) entry which is preliminary data.</text>
</comment>
<proteinExistence type="predicted"/>
<dbReference type="Pfam" id="PF21645">
    <property type="entry name" value="FakA-like_M"/>
    <property type="match status" value="1"/>
</dbReference>
<accession>A0A150FA75</accession>
<dbReference type="RefSeq" id="WP_061520483.1">
    <property type="nucleotide sequence ID" value="NZ_JAJJBV010000001.1"/>
</dbReference>
<dbReference type="PROSITE" id="PS51480">
    <property type="entry name" value="DHAL"/>
    <property type="match status" value="1"/>
</dbReference>
<evidence type="ECO:0000313" key="3">
    <source>
        <dbReference type="Proteomes" id="UP000075430"/>
    </source>
</evidence>
<dbReference type="InterPro" id="IPR048394">
    <property type="entry name" value="FakA-like_M"/>
</dbReference>
<dbReference type="EMBL" id="LSBA01000005">
    <property type="protein sequence ID" value="KXZ22130.1"/>
    <property type="molecule type" value="Genomic_DNA"/>
</dbReference>
<dbReference type="InterPro" id="IPR004007">
    <property type="entry name" value="DhaL_dom"/>
</dbReference>
<dbReference type="GO" id="GO:0004371">
    <property type="term" value="F:glycerone kinase activity"/>
    <property type="evidence" value="ECO:0007669"/>
    <property type="project" value="InterPro"/>
</dbReference>
<reference evidence="3" key="1">
    <citation type="submission" date="2016-02" db="EMBL/GenBank/DDBJ databases">
        <authorList>
            <person name="Dunlap C."/>
        </authorList>
    </citation>
    <scope>NUCLEOTIDE SEQUENCE [LARGE SCALE GENOMIC DNA]</scope>
    <source>
        <strain evidence="3">NRRL B-41092</strain>
    </source>
</reference>
<dbReference type="AlphaFoldDB" id="A0A150FA75"/>
<dbReference type="GO" id="GO:0006071">
    <property type="term" value="P:glycerol metabolic process"/>
    <property type="evidence" value="ECO:0007669"/>
    <property type="project" value="InterPro"/>
</dbReference>
<dbReference type="SUPFAM" id="SSF101473">
    <property type="entry name" value="DhaL-like"/>
    <property type="match status" value="1"/>
</dbReference>
<protein>
    <recommendedName>
        <fullName evidence="1">DhaL domain-containing protein</fullName>
    </recommendedName>
</protein>
<dbReference type="SMART" id="SM01120">
    <property type="entry name" value="Dak2"/>
    <property type="match status" value="1"/>
</dbReference>
<dbReference type="OrthoDB" id="9760324at2"/>
<dbReference type="NCBIfam" id="TIGR03599">
    <property type="entry name" value="YloV"/>
    <property type="match status" value="1"/>
</dbReference>
<dbReference type="Proteomes" id="UP000075430">
    <property type="component" value="Unassembled WGS sequence"/>
</dbReference>
<dbReference type="Gene3D" id="1.25.40.340">
    <property type="match status" value="1"/>
</dbReference>
<dbReference type="SMART" id="SM01121">
    <property type="entry name" value="Dak1_2"/>
    <property type="match status" value="1"/>
</dbReference>
<evidence type="ECO:0000259" key="1">
    <source>
        <dbReference type="PROSITE" id="PS51480"/>
    </source>
</evidence>
<dbReference type="STRING" id="1793963.AXI58_09045"/>
<dbReference type="InterPro" id="IPR033470">
    <property type="entry name" value="FakA-like_C"/>
</dbReference>
<organism evidence="2 3">
    <name type="scientific">Bacillus nakamurai</name>
    <dbReference type="NCBI Taxonomy" id="1793963"/>
    <lineage>
        <taxon>Bacteria</taxon>
        <taxon>Bacillati</taxon>
        <taxon>Bacillota</taxon>
        <taxon>Bacilli</taxon>
        <taxon>Bacillales</taxon>
        <taxon>Bacillaceae</taxon>
        <taxon>Bacillus</taxon>
    </lineage>
</organism>
<keyword evidence="3" id="KW-1185">Reference proteome</keyword>
<dbReference type="PANTHER" id="PTHR33434:SF4">
    <property type="entry name" value="PHOSPHATASE PROTEIN"/>
    <property type="match status" value="1"/>
</dbReference>
<dbReference type="PANTHER" id="PTHR33434">
    <property type="entry name" value="DEGV DOMAIN-CONTAINING PROTEIN DR_1986-RELATED"/>
    <property type="match status" value="1"/>
</dbReference>
<name>A0A150FA75_9BACI</name>
<sequence>MSRRNLDGRAFAAMILAGAETLSQNASAVDALNVFPVPDGDTGTNMNLSMSSGAREVEHIDSPEIGKVGTALSKGLLMGARGNSGVILSQLFRGFTKSIENKKEINAKEFAAALQAGVDMAYKAVMKPVEGTILTVAKDAAKKAVASAKEETDIIAVMEAVIEEAEASLNRTPELLPVLKDVGVVDSGGKGLLCVYEGFLASLKGETVSKKAVLPALDDMVNAEHHKSAQSMLSTEDIEFGFCTEVMVRLDQDKRTFSEDTFRNELSRFGDSLLVVADDTLAKVHIHAEEPGNVLNLAQRYGDLIKIKIENMREQHTSILSQEAGEQKPARTPFGIVTVAMGDGISKLFTSIGASHVIEGGQTMNPSTEDIVEAVKSVNAETVFILPNNSNIVMAANQAASVAEEKVFVIPAKTVPQGMAALLAFNPEQSAEANEASMLEAIQHVKSGQVTYSVRDTHIDGKDIKKGDFIGILNSSIIGSAGDRFSAAKLLLDEMIGEEDEIVTILYGEDASEEEAEKLGEYLTSVYEDIEVEIHNGRQPLYPYIFAAE</sequence>
<dbReference type="InterPro" id="IPR019986">
    <property type="entry name" value="YloV-like"/>
</dbReference>
<dbReference type="InterPro" id="IPR050270">
    <property type="entry name" value="DegV_domain_contain"/>
</dbReference>
<feature type="domain" description="DhaL" evidence="1">
    <location>
        <begin position="9"/>
        <end position="201"/>
    </location>
</feature>
<dbReference type="InterPro" id="IPR036117">
    <property type="entry name" value="DhaL_dom_sf"/>
</dbReference>